<dbReference type="PROSITE" id="PS50137">
    <property type="entry name" value="DS_RBD"/>
    <property type="match status" value="1"/>
</dbReference>
<reference evidence="4 5" key="1">
    <citation type="submission" date="2015-03" db="EMBL/GenBank/DDBJ databases">
        <title>Draft genome of the nematode, Opisthorchis viverrini.</title>
        <authorList>
            <person name="Mitreva M."/>
        </authorList>
    </citation>
    <scope>NUCLEOTIDE SEQUENCE [LARGE SCALE GENOMIC DNA]</scope>
    <source>
        <strain evidence="4">Khon Kaen</strain>
    </source>
</reference>
<dbReference type="GO" id="GO:0030422">
    <property type="term" value="P:siRNA processing"/>
    <property type="evidence" value="ECO:0007669"/>
    <property type="project" value="TreeGrafter"/>
</dbReference>
<evidence type="ECO:0000256" key="1">
    <source>
        <dbReference type="ARBA" id="ARBA00022884"/>
    </source>
</evidence>
<dbReference type="InterPro" id="IPR014720">
    <property type="entry name" value="dsRBD_dom"/>
</dbReference>
<evidence type="ECO:0000259" key="3">
    <source>
        <dbReference type="PROSITE" id="PS50137"/>
    </source>
</evidence>
<dbReference type="SMART" id="SM00358">
    <property type="entry name" value="DSRM"/>
    <property type="match status" value="1"/>
</dbReference>
<dbReference type="GO" id="GO:0070578">
    <property type="term" value="C:RISC-loading complex"/>
    <property type="evidence" value="ECO:0007669"/>
    <property type="project" value="TreeGrafter"/>
</dbReference>
<dbReference type="CDD" id="cd00048">
    <property type="entry name" value="DSRM_SF"/>
    <property type="match status" value="1"/>
</dbReference>
<dbReference type="GO" id="GO:0035197">
    <property type="term" value="F:siRNA binding"/>
    <property type="evidence" value="ECO:0007669"/>
    <property type="project" value="TreeGrafter"/>
</dbReference>
<dbReference type="GO" id="GO:0003725">
    <property type="term" value="F:double-stranded RNA binding"/>
    <property type="evidence" value="ECO:0007669"/>
    <property type="project" value="TreeGrafter"/>
</dbReference>
<dbReference type="Pfam" id="PF00035">
    <property type="entry name" value="dsrm"/>
    <property type="match status" value="1"/>
</dbReference>
<keyword evidence="1 2" id="KW-0694">RNA-binding</keyword>
<name>A0A1S8WR53_OPIVI</name>
<dbReference type="PANTHER" id="PTHR46205:SF3">
    <property type="entry name" value="LOQUACIOUS, ISOFORM B"/>
    <property type="match status" value="1"/>
</dbReference>
<dbReference type="GO" id="GO:0070920">
    <property type="term" value="P:regulation of regulatory ncRNA processing"/>
    <property type="evidence" value="ECO:0007669"/>
    <property type="project" value="TreeGrafter"/>
</dbReference>
<sequence length="409" mass="45639">MLQQNSVIVDLNGGLVEGIVASSCVTEFYHVFELKTRPLLDFVPFQDSWPLGLYIPMKLAMSKLNMNDGGQRTSRAAILRALSVPALKACFSPCVYTYGLFVGASKKKAKHQASYLVLLKILASSGLSECDKAVLRDLHYTAANLLSAEFLDSLEADYPEFAIYRQHRDDEGNFVGQLQELCQKNMWPPPTYEFTTLPQPVHEYHCVAKLWKWNCEGFGSSKKIAKRAAACALLERIVTQGLTIPPEALESMEEENLSLLDREAKADTRDAKLGFETETRLASKSLRWLCDNKGNRIRLPSANIPADYQADPCATLADIMESTRLTALYTYTHNTKSGSVYCLLQLSTTPPHVIKSNASASLDEARRNAAARALLFLYAMCSATPRMDYDKWFEPLAIQQTRIDTDSPV</sequence>
<feature type="domain" description="DRBM" evidence="3">
    <location>
        <begin position="173"/>
        <end position="239"/>
    </location>
</feature>
<dbReference type="GO" id="GO:0016442">
    <property type="term" value="C:RISC complex"/>
    <property type="evidence" value="ECO:0007669"/>
    <property type="project" value="TreeGrafter"/>
</dbReference>
<dbReference type="GO" id="GO:0005634">
    <property type="term" value="C:nucleus"/>
    <property type="evidence" value="ECO:0007669"/>
    <property type="project" value="TreeGrafter"/>
</dbReference>
<dbReference type="Gene3D" id="3.30.160.20">
    <property type="match status" value="2"/>
</dbReference>
<evidence type="ECO:0000256" key="2">
    <source>
        <dbReference type="PROSITE-ProRule" id="PRU00266"/>
    </source>
</evidence>
<dbReference type="AlphaFoldDB" id="A0A1S8WR53"/>
<gene>
    <name evidence="4" type="ORF">X801_07198</name>
</gene>
<dbReference type="InterPro" id="IPR051247">
    <property type="entry name" value="RLC_Component"/>
</dbReference>
<organism evidence="4 5">
    <name type="scientific">Opisthorchis viverrini</name>
    <name type="common">Southeast Asian liver fluke</name>
    <dbReference type="NCBI Taxonomy" id="6198"/>
    <lineage>
        <taxon>Eukaryota</taxon>
        <taxon>Metazoa</taxon>
        <taxon>Spiralia</taxon>
        <taxon>Lophotrochozoa</taxon>
        <taxon>Platyhelminthes</taxon>
        <taxon>Trematoda</taxon>
        <taxon>Digenea</taxon>
        <taxon>Opisthorchiida</taxon>
        <taxon>Opisthorchiata</taxon>
        <taxon>Opisthorchiidae</taxon>
        <taxon>Opisthorchis</taxon>
    </lineage>
</organism>
<proteinExistence type="predicted"/>
<accession>A0A1S8WR53</accession>
<dbReference type="GO" id="GO:0005737">
    <property type="term" value="C:cytoplasm"/>
    <property type="evidence" value="ECO:0007669"/>
    <property type="project" value="TreeGrafter"/>
</dbReference>
<dbReference type="PANTHER" id="PTHR46205">
    <property type="entry name" value="LOQUACIOUS, ISOFORM B"/>
    <property type="match status" value="1"/>
</dbReference>
<dbReference type="EMBL" id="KV896139">
    <property type="protein sequence ID" value="OON16970.1"/>
    <property type="molecule type" value="Genomic_DNA"/>
</dbReference>
<protein>
    <recommendedName>
        <fullName evidence="3">DRBM domain-containing protein</fullName>
    </recommendedName>
</protein>
<evidence type="ECO:0000313" key="4">
    <source>
        <dbReference type="EMBL" id="OON16970.1"/>
    </source>
</evidence>
<dbReference type="SUPFAM" id="SSF54768">
    <property type="entry name" value="dsRNA-binding domain-like"/>
    <property type="match status" value="1"/>
</dbReference>
<evidence type="ECO:0000313" key="5">
    <source>
        <dbReference type="Proteomes" id="UP000243686"/>
    </source>
</evidence>
<keyword evidence="5" id="KW-1185">Reference proteome</keyword>
<dbReference type="Proteomes" id="UP000243686">
    <property type="component" value="Unassembled WGS sequence"/>
</dbReference>